<feature type="signal peptide" evidence="2">
    <location>
        <begin position="1"/>
        <end position="19"/>
    </location>
</feature>
<sequence>MKVYIFIILISLQLFGLNSINVDCNFNSNWDYMVLHRIYRCEVENHLDITSPDSAAIKSITGYHWNWRSNDDVEGFDSRHKNINYFPQRLDKFFGNLKLIAIYYGRIKEIHQSDLKPFPKLVNFYLDNNDIETLEPGLFDFNPNLEGVSFLANKLIKIDSTIFDHLVKLQNIWFGENLCISTNVTDSIASARNVIKQAKQLCSSEAPGPDSKDCVDSCDFQNRITESVAVGFKTIITNVDNLQASFEEQKSSKSENWQTILKDWSEDLDERLESYENKTKTQLDKFEKEFEASQNKILTTVDEKISAIESRLVGRIEQILDEKLKKIYDALNLTN</sequence>
<proteinExistence type="predicted"/>
<feature type="coiled-coil region" evidence="1">
    <location>
        <begin position="265"/>
        <end position="296"/>
    </location>
</feature>
<name>A0A9N9RSN7_9DIPT</name>
<organism evidence="3 4">
    <name type="scientific">Chironomus riparius</name>
    <dbReference type="NCBI Taxonomy" id="315576"/>
    <lineage>
        <taxon>Eukaryota</taxon>
        <taxon>Metazoa</taxon>
        <taxon>Ecdysozoa</taxon>
        <taxon>Arthropoda</taxon>
        <taxon>Hexapoda</taxon>
        <taxon>Insecta</taxon>
        <taxon>Pterygota</taxon>
        <taxon>Neoptera</taxon>
        <taxon>Endopterygota</taxon>
        <taxon>Diptera</taxon>
        <taxon>Nematocera</taxon>
        <taxon>Chironomoidea</taxon>
        <taxon>Chironomidae</taxon>
        <taxon>Chironominae</taxon>
        <taxon>Chironomus</taxon>
    </lineage>
</organism>
<dbReference type="SUPFAM" id="SSF52058">
    <property type="entry name" value="L domain-like"/>
    <property type="match status" value="1"/>
</dbReference>
<protein>
    <submittedName>
        <fullName evidence="3">Uncharacterized protein</fullName>
    </submittedName>
</protein>
<keyword evidence="1" id="KW-0175">Coiled coil</keyword>
<dbReference type="EMBL" id="OU895878">
    <property type="protein sequence ID" value="CAG9802068.1"/>
    <property type="molecule type" value="Genomic_DNA"/>
</dbReference>
<feature type="chain" id="PRO_5040230075" evidence="2">
    <location>
        <begin position="20"/>
        <end position="335"/>
    </location>
</feature>
<dbReference type="Gene3D" id="3.80.10.10">
    <property type="entry name" value="Ribonuclease Inhibitor"/>
    <property type="match status" value="1"/>
</dbReference>
<reference evidence="3" key="1">
    <citation type="submission" date="2022-01" db="EMBL/GenBank/DDBJ databases">
        <authorList>
            <person name="King R."/>
        </authorList>
    </citation>
    <scope>NUCLEOTIDE SEQUENCE</scope>
</reference>
<evidence type="ECO:0000256" key="1">
    <source>
        <dbReference type="SAM" id="Coils"/>
    </source>
</evidence>
<dbReference type="OrthoDB" id="676979at2759"/>
<dbReference type="InterPro" id="IPR032675">
    <property type="entry name" value="LRR_dom_sf"/>
</dbReference>
<gene>
    <name evidence="3" type="ORF">CHIRRI_LOCUS4984</name>
</gene>
<keyword evidence="2" id="KW-0732">Signal</keyword>
<keyword evidence="4" id="KW-1185">Reference proteome</keyword>
<dbReference type="Proteomes" id="UP001153620">
    <property type="component" value="Chromosome 2"/>
</dbReference>
<evidence type="ECO:0000313" key="4">
    <source>
        <dbReference type="Proteomes" id="UP001153620"/>
    </source>
</evidence>
<dbReference type="AlphaFoldDB" id="A0A9N9RSN7"/>
<accession>A0A9N9RSN7</accession>
<reference evidence="3" key="2">
    <citation type="submission" date="2022-10" db="EMBL/GenBank/DDBJ databases">
        <authorList>
            <consortium name="ENA_rothamsted_submissions"/>
            <consortium name="culmorum"/>
            <person name="King R."/>
        </authorList>
    </citation>
    <scope>NUCLEOTIDE SEQUENCE</scope>
</reference>
<evidence type="ECO:0000313" key="3">
    <source>
        <dbReference type="EMBL" id="CAG9802068.1"/>
    </source>
</evidence>
<evidence type="ECO:0000256" key="2">
    <source>
        <dbReference type="SAM" id="SignalP"/>
    </source>
</evidence>